<dbReference type="InterPro" id="IPR035472">
    <property type="entry name" value="RpiR-like_SIS"/>
</dbReference>
<dbReference type="PANTHER" id="PTHR30514">
    <property type="entry name" value="GLUCOKINASE"/>
    <property type="match status" value="1"/>
</dbReference>
<dbReference type="AlphaFoldDB" id="A0A7W3U205"/>
<organism evidence="6 7">
    <name type="scientific">Marilutibacter penaei</name>
    <dbReference type="NCBI Taxonomy" id="2759900"/>
    <lineage>
        <taxon>Bacteria</taxon>
        <taxon>Pseudomonadati</taxon>
        <taxon>Pseudomonadota</taxon>
        <taxon>Gammaproteobacteria</taxon>
        <taxon>Lysobacterales</taxon>
        <taxon>Lysobacteraceae</taxon>
        <taxon>Marilutibacter</taxon>
    </lineage>
</organism>
<protein>
    <submittedName>
        <fullName evidence="6">MurR/RpiR family transcriptional regulator</fullName>
    </submittedName>
</protein>
<accession>A0A7W3U205</accession>
<dbReference type="CDD" id="cd05013">
    <property type="entry name" value="SIS_RpiR"/>
    <property type="match status" value="1"/>
</dbReference>
<proteinExistence type="predicted"/>
<keyword evidence="7" id="KW-1185">Reference proteome</keyword>
<keyword evidence="2" id="KW-0238">DNA-binding</keyword>
<evidence type="ECO:0000256" key="3">
    <source>
        <dbReference type="ARBA" id="ARBA00023163"/>
    </source>
</evidence>
<dbReference type="Gene3D" id="1.10.10.10">
    <property type="entry name" value="Winged helix-like DNA-binding domain superfamily/Winged helix DNA-binding domain"/>
    <property type="match status" value="1"/>
</dbReference>
<evidence type="ECO:0000256" key="2">
    <source>
        <dbReference type="ARBA" id="ARBA00023125"/>
    </source>
</evidence>
<evidence type="ECO:0000313" key="7">
    <source>
        <dbReference type="Proteomes" id="UP000552587"/>
    </source>
</evidence>
<dbReference type="Gene3D" id="3.40.50.10490">
    <property type="entry name" value="Glucose-6-phosphate isomerase like protein, domain 1"/>
    <property type="match status" value="1"/>
</dbReference>
<dbReference type="Pfam" id="PF01418">
    <property type="entry name" value="HTH_6"/>
    <property type="match status" value="1"/>
</dbReference>
<dbReference type="InterPro" id="IPR046348">
    <property type="entry name" value="SIS_dom_sf"/>
</dbReference>
<dbReference type="EMBL" id="JACHTE010000002">
    <property type="protein sequence ID" value="MBB1087503.1"/>
    <property type="molecule type" value="Genomic_DNA"/>
</dbReference>
<evidence type="ECO:0000259" key="5">
    <source>
        <dbReference type="PROSITE" id="PS51464"/>
    </source>
</evidence>
<dbReference type="InterPro" id="IPR047640">
    <property type="entry name" value="RpiR-like"/>
</dbReference>
<dbReference type="GO" id="GO:0003700">
    <property type="term" value="F:DNA-binding transcription factor activity"/>
    <property type="evidence" value="ECO:0007669"/>
    <property type="project" value="InterPro"/>
</dbReference>
<reference evidence="6 7" key="1">
    <citation type="submission" date="2020-07" db="EMBL/GenBank/DDBJ databases">
        <authorList>
            <person name="Xu S."/>
            <person name="Li A."/>
        </authorList>
    </citation>
    <scope>NUCLEOTIDE SEQUENCE [LARGE SCALE GENOMIC DNA]</scope>
    <source>
        <strain evidence="6 7">SG-8</strain>
    </source>
</reference>
<dbReference type="SUPFAM" id="SSF53697">
    <property type="entry name" value="SIS domain"/>
    <property type="match status" value="1"/>
</dbReference>
<dbReference type="InterPro" id="IPR009057">
    <property type="entry name" value="Homeodomain-like_sf"/>
</dbReference>
<dbReference type="PROSITE" id="PS51464">
    <property type="entry name" value="SIS"/>
    <property type="match status" value="1"/>
</dbReference>
<dbReference type="InterPro" id="IPR000281">
    <property type="entry name" value="HTH_RpiR"/>
</dbReference>
<dbReference type="GO" id="GO:0003677">
    <property type="term" value="F:DNA binding"/>
    <property type="evidence" value="ECO:0007669"/>
    <property type="project" value="UniProtKB-KW"/>
</dbReference>
<comment type="caution">
    <text evidence="6">The sequence shown here is derived from an EMBL/GenBank/DDBJ whole genome shotgun (WGS) entry which is preliminary data.</text>
</comment>
<dbReference type="SUPFAM" id="SSF46689">
    <property type="entry name" value="Homeodomain-like"/>
    <property type="match status" value="1"/>
</dbReference>
<dbReference type="GO" id="GO:1901135">
    <property type="term" value="P:carbohydrate derivative metabolic process"/>
    <property type="evidence" value="ECO:0007669"/>
    <property type="project" value="InterPro"/>
</dbReference>
<evidence type="ECO:0000256" key="1">
    <source>
        <dbReference type="ARBA" id="ARBA00023015"/>
    </source>
</evidence>
<dbReference type="PANTHER" id="PTHR30514:SF17">
    <property type="entry name" value="HTH-TYPE TRANSCRIPTIONAL REGULATOR MURR"/>
    <property type="match status" value="1"/>
</dbReference>
<dbReference type="GO" id="GO:0097367">
    <property type="term" value="F:carbohydrate derivative binding"/>
    <property type="evidence" value="ECO:0007669"/>
    <property type="project" value="InterPro"/>
</dbReference>
<dbReference type="PROSITE" id="PS51071">
    <property type="entry name" value="HTH_RPIR"/>
    <property type="match status" value="1"/>
</dbReference>
<dbReference type="Pfam" id="PF01380">
    <property type="entry name" value="SIS"/>
    <property type="match status" value="1"/>
</dbReference>
<keyword evidence="3" id="KW-0804">Transcription</keyword>
<dbReference type="InterPro" id="IPR036388">
    <property type="entry name" value="WH-like_DNA-bd_sf"/>
</dbReference>
<name>A0A7W3U205_9GAMM</name>
<dbReference type="Proteomes" id="UP000552587">
    <property type="component" value="Unassembled WGS sequence"/>
</dbReference>
<feature type="domain" description="SIS" evidence="5">
    <location>
        <begin position="124"/>
        <end position="264"/>
    </location>
</feature>
<evidence type="ECO:0000259" key="4">
    <source>
        <dbReference type="PROSITE" id="PS51071"/>
    </source>
</evidence>
<gene>
    <name evidence="6" type="ORF">H4F99_03260</name>
</gene>
<evidence type="ECO:0000313" key="6">
    <source>
        <dbReference type="EMBL" id="MBB1087503.1"/>
    </source>
</evidence>
<keyword evidence="1" id="KW-0805">Transcription regulation</keyword>
<sequence length="282" mass="30800">MSPLLKIRAERDRMSAIERRIGDFLLDNAHLLRDYSSQQLASALGISQSSVVKFSQKLGFKGYPDLKFSIGEALARADAGPGVPHPAPPAQPPHMALGDALWRGKARAREETSVVNPVERIDAVVQAIAGADRVFLCGMGQDGLHARSFGLRLALHGIATVAHSDPLSMAASVHTAHPRDVLVAFSEHGRQSDLCHLSRRFRERRGYIVSITRHSANPLRAHADTPLLVCAHDEEGLVESLIYQAALEHLLDMTLLLLCRRSGHLSVDERDRIGQTPHAADP</sequence>
<feature type="domain" description="HTH rpiR-type" evidence="4">
    <location>
        <begin position="1"/>
        <end position="77"/>
    </location>
</feature>
<dbReference type="InterPro" id="IPR001347">
    <property type="entry name" value="SIS_dom"/>
</dbReference>